<evidence type="ECO:0000313" key="2">
    <source>
        <dbReference type="EMBL" id="CEQ02830.1"/>
    </source>
</evidence>
<dbReference type="AlphaFoldDB" id="A0A0C7PRG6"/>
<name>A0A0C7PRG6_PARSO</name>
<feature type="transmembrane region" description="Helical" evidence="1">
    <location>
        <begin position="88"/>
        <end position="109"/>
    </location>
</feature>
<sequence>MKNNLAKRSLTTLITIITFVLGVALIISVFAGIPYILENLSNFNNITSALSFFILGITFFIILILLLEIASSSKNSIFISENVKRFKFIGYMLFVNGINEYITMLVNGVSGIRIFDLAPGIFITIGMAVYFIVALICFVISDSFDEAIRIKEDNNLTI</sequence>
<dbReference type="Proteomes" id="UP000049127">
    <property type="component" value="Unassembled WGS sequence"/>
</dbReference>
<dbReference type="RefSeq" id="WP_055334413.1">
    <property type="nucleotide sequence ID" value="NZ_CDNF01000003.1"/>
</dbReference>
<evidence type="ECO:0000313" key="3">
    <source>
        <dbReference type="Proteomes" id="UP000049127"/>
    </source>
</evidence>
<dbReference type="Pfam" id="PF11188">
    <property type="entry name" value="DUF2975"/>
    <property type="match status" value="1"/>
</dbReference>
<keyword evidence="1" id="KW-0472">Membrane</keyword>
<organism evidence="2 3">
    <name type="scientific">Paraclostridium sordellii</name>
    <name type="common">Clostridium sordellii</name>
    <dbReference type="NCBI Taxonomy" id="1505"/>
    <lineage>
        <taxon>Bacteria</taxon>
        <taxon>Bacillati</taxon>
        <taxon>Bacillota</taxon>
        <taxon>Clostridia</taxon>
        <taxon>Peptostreptococcales</taxon>
        <taxon>Peptostreptococcaceae</taxon>
        <taxon>Paraclostridium</taxon>
    </lineage>
</organism>
<feature type="transmembrane region" description="Helical" evidence="1">
    <location>
        <begin position="121"/>
        <end position="141"/>
    </location>
</feature>
<dbReference type="InterPro" id="IPR021354">
    <property type="entry name" value="DUF2975"/>
</dbReference>
<proteinExistence type="predicted"/>
<feature type="transmembrane region" description="Helical" evidence="1">
    <location>
        <begin position="49"/>
        <end position="67"/>
    </location>
</feature>
<reference evidence="2 3" key="1">
    <citation type="submission" date="2015-01" db="EMBL/GenBank/DDBJ databases">
        <authorList>
            <person name="Aslett A.Martin."/>
            <person name="De Silva Nishadi"/>
        </authorList>
    </citation>
    <scope>NUCLEOTIDE SEQUENCE [LARGE SCALE GENOMIC DNA]</scope>
    <source>
        <strain evidence="2 3">R28058</strain>
    </source>
</reference>
<keyword evidence="1" id="KW-1133">Transmembrane helix</keyword>
<protein>
    <submittedName>
        <fullName evidence="2">Membrane protein</fullName>
    </submittedName>
</protein>
<evidence type="ECO:0000256" key="1">
    <source>
        <dbReference type="SAM" id="Phobius"/>
    </source>
</evidence>
<feature type="transmembrane region" description="Helical" evidence="1">
    <location>
        <begin position="12"/>
        <end position="37"/>
    </location>
</feature>
<gene>
    <name evidence="2" type="ORF">R28058_05631</name>
</gene>
<accession>A0A0C7PRG6</accession>
<dbReference type="EMBL" id="CEKZ01000003">
    <property type="protein sequence ID" value="CEQ02830.1"/>
    <property type="molecule type" value="Genomic_DNA"/>
</dbReference>
<keyword evidence="1" id="KW-0812">Transmembrane</keyword>